<comment type="caution">
    <text evidence="1">The sequence shown here is derived from an EMBL/GenBank/DDBJ whole genome shotgun (WGS) entry which is preliminary data.</text>
</comment>
<organism evidence="1 2">
    <name type="scientific">Roseofilum casamattae BLCC-M143</name>
    <dbReference type="NCBI Taxonomy" id="3022442"/>
    <lineage>
        <taxon>Bacteria</taxon>
        <taxon>Bacillati</taxon>
        <taxon>Cyanobacteriota</taxon>
        <taxon>Cyanophyceae</taxon>
        <taxon>Desertifilales</taxon>
        <taxon>Desertifilaceae</taxon>
        <taxon>Roseofilum</taxon>
        <taxon>Roseofilum casamattae</taxon>
    </lineage>
</organism>
<dbReference type="InterPro" id="IPR007344">
    <property type="entry name" value="GrpB/CoaE"/>
</dbReference>
<evidence type="ECO:0000313" key="1">
    <source>
        <dbReference type="EMBL" id="MDJ1182322.1"/>
    </source>
</evidence>
<dbReference type="PANTHER" id="PTHR34822:SF1">
    <property type="entry name" value="GRPB FAMILY PROTEIN"/>
    <property type="match status" value="1"/>
</dbReference>
<reference evidence="1 2" key="1">
    <citation type="submission" date="2023-01" db="EMBL/GenBank/DDBJ databases">
        <title>Novel diversity within Roseofilum (Cyanobacteria; Desertifilaceae) from marine benthic mats with descriptions of four novel species.</title>
        <authorList>
            <person name="Wang Y."/>
            <person name="Berthold D.E."/>
            <person name="Hu J."/>
            <person name="Lefler F.W."/>
            <person name="Laughinghouse H.D. IV."/>
        </authorList>
    </citation>
    <scope>NUCLEOTIDE SEQUENCE [LARGE SCALE GENOMIC DNA]</scope>
    <source>
        <strain evidence="1 2">BLCC-M143</strain>
    </source>
</reference>
<accession>A0ABT7BT13</accession>
<dbReference type="Pfam" id="PF04229">
    <property type="entry name" value="GrpB"/>
    <property type="match status" value="1"/>
</dbReference>
<sequence>MRKVEVVLHNPQWQEAFQVEAEHLQQALGNNAIAIHHIGSTAISGIYAKPNR</sequence>
<dbReference type="EMBL" id="JAQOSQ010000002">
    <property type="protein sequence ID" value="MDJ1182322.1"/>
    <property type="molecule type" value="Genomic_DNA"/>
</dbReference>
<dbReference type="PANTHER" id="PTHR34822">
    <property type="entry name" value="GRPB DOMAIN PROTEIN (AFU_ORTHOLOGUE AFUA_1G01530)"/>
    <property type="match status" value="1"/>
</dbReference>
<gene>
    <name evidence="1" type="ORF">PMH09_03870</name>
</gene>
<dbReference type="RefSeq" id="WP_283756974.1">
    <property type="nucleotide sequence ID" value="NZ_JAQOSQ010000002.1"/>
</dbReference>
<dbReference type="Proteomes" id="UP001232992">
    <property type="component" value="Unassembled WGS sequence"/>
</dbReference>
<proteinExistence type="predicted"/>
<evidence type="ECO:0000313" key="2">
    <source>
        <dbReference type="Proteomes" id="UP001232992"/>
    </source>
</evidence>
<protein>
    <submittedName>
        <fullName evidence="1">GrpB family protein</fullName>
    </submittedName>
</protein>
<keyword evidence="2" id="KW-1185">Reference proteome</keyword>
<name>A0ABT7BT13_9CYAN</name>
<dbReference type="Gene3D" id="3.30.460.10">
    <property type="entry name" value="Beta Polymerase, domain 2"/>
    <property type="match status" value="1"/>
</dbReference>
<dbReference type="SUPFAM" id="SSF81301">
    <property type="entry name" value="Nucleotidyltransferase"/>
    <property type="match status" value="1"/>
</dbReference>
<dbReference type="InterPro" id="IPR043519">
    <property type="entry name" value="NT_sf"/>
</dbReference>